<evidence type="ECO:0000256" key="7">
    <source>
        <dbReference type="PROSITE-ProRule" id="PRU01373"/>
    </source>
</evidence>
<dbReference type="InterPro" id="IPR005490">
    <property type="entry name" value="LD_TPept_cat_dom"/>
</dbReference>
<evidence type="ECO:0000259" key="9">
    <source>
        <dbReference type="PROSITE" id="PS52029"/>
    </source>
</evidence>
<dbReference type="GO" id="GO:0071972">
    <property type="term" value="F:peptidoglycan L,D-transpeptidase activity"/>
    <property type="evidence" value="ECO:0007669"/>
    <property type="project" value="TreeGrafter"/>
</dbReference>
<keyword evidence="8" id="KW-0732">Signal</keyword>
<dbReference type="Gene3D" id="2.40.440.10">
    <property type="entry name" value="L,D-transpeptidase catalytic domain-like"/>
    <property type="match status" value="1"/>
</dbReference>
<dbReference type="SUPFAM" id="SSF141523">
    <property type="entry name" value="L,D-transpeptidase catalytic domain-like"/>
    <property type="match status" value="1"/>
</dbReference>
<dbReference type="PANTHER" id="PTHR30582:SF30">
    <property type="entry name" value="BLR4375 PROTEIN"/>
    <property type="match status" value="1"/>
</dbReference>
<feature type="chain" id="PRO_5013058256" evidence="8">
    <location>
        <begin position="34"/>
        <end position="456"/>
    </location>
</feature>
<keyword evidence="5 7" id="KW-0573">Peptidoglycan synthesis</keyword>
<keyword evidence="4 7" id="KW-0133">Cell shape</keyword>
<evidence type="ECO:0000256" key="6">
    <source>
        <dbReference type="ARBA" id="ARBA00023316"/>
    </source>
</evidence>
<dbReference type="EMBL" id="OCPC01000001">
    <property type="protein sequence ID" value="SOE09051.1"/>
    <property type="molecule type" value="Genomic_DNA"/>
</dbReference>
<dbReference type="CDD" id="cd16913">
    <property type="entry name" value="YkuD_like"/>
    <property type="match status" value="1"/>
</dbReference>
<organism evidence="10 11">
    <name type="scientific">Hoeflea halophila</name>
    <dbReference type="NCBI Taxonomy" id="714899"/>
    <lineage>
        <taxon>Bacteria</taxon>
        <taxon>Pseudomonadati</taxon>
        <taxon>Pseudomonadota</taxon>
        <taxon>Alphaproteobacteria</taxon>
        <taxon>Hyphomicrobiales</taxon>
        <taxon>Rhizobiaceae</taxon>
        <taxon>Hoeflea</taxon>
    </lineage>
</organism>
<protein>
    <submittedName>
        <fullName evidence="10">Lipoprotein-anchoring transpeptidase ErfK/SrfK</fullName>
    </submittedName>
</protein>
<dbReference type="UniPathway" id="UPA00219"/>
<keyword evidence="11" id="KW-1185">Reference proteome</keyword>
<feature type="active site" description="Proton donor/acceptor" evidence="7">
    <location>
        <position position="415"/>
    </location>
</feature>
<keyword evidence="6 7" id="KW-0961">Cell wall biogenesis/degradation</keyword>
<evidence type="ECO:0000256" key="3">
    <source>
        <dbReference type="ARBA" id="ARBA00022679"/>
    </source>
</evidence>
<comment type="similarity">
    <text evidence="2">Belongs to the YkuD family.</text>
</comment>
<dbReference type="GO" id="GO:0018104">
    <property type="term" value="P:peptidoglycan-protein cross-linking"/>
    <property type="evidence" value="ECO:0007669"/>
    <property type="project" value="TreeGrafter"/>
</dbReference>
<name>A0A286HMP4_9HYPH</name>
<evidence type="ECO:0000256" key="8">
    <source>
        <dbReference type="SAM" id="SignalP"/>
    </source>
</evidence>
<dbReference type="Pfam" id="PF03734">
    <property type="entry name" value="YkuD"/>
    <property type="match status" value="1"/>
</dbReference>
<evidence type="ECO:0000256" key="4">
    <source>
        <dbReference type="ARBA" id="ARBA00022960"/>
    </source>
</evidence>
<feature type="signal peptide" evidence="8">
    <location>
        <begin position="1"/>
        <end position="33"/>
    </location>
</feature>
<comment type="pathway">
    <text evidence="1 7">Cell wall biogenesis; peptidoglycan biosynthesis.</text>
</comment>
<dbReference type="PANTHER" id="PTHR30582">
    <property type="entry name" value="L,D-TRANSPEPTIDASE"/>
    <property type="match status" value="1"/>
</dbReference>
<dbReference type="InterPro" id="IPR050979">
    <property type="entry name" value="LD-transpeptidase"/>
</dbReference>
<evidence type="ECO:0000256" key="1">
    <source>
        <dbReference type="ARBA" id="ARBA00004752"/>
    </source>
</evidence>
<proteinExistence type="inferred from homology"/>
<keyword evidence="10" id="KW-0449">Lipoprotein</keyword>
<feature type="active site" description="Nucleophile" evidence="7">
    <location>
        <position position="431"/>
    </location>
</feature>
<dbReference type="InterPro" id="IPR038063">
    <property type="entry name" value="Transpep_catalytic_dom"/>
</dbReference>
<keyword evidence="3" id="KW-0808">Transferase</keyword>
<gene>
    <name evidence="10" type="ORF">SAMN05877838_0665</name>
</gene>
<evidence type="ECO:0000313" key="10">
    <source>
        <dbReference type="EMBL" id="SOE09051.1"/>
    </source>
</evidence>
<feature type="domain" description="L,D-TPase catalytic" evidence="9">
    <location>
        <begin position="322"/>
        <end position="455"/>
    </location>
</feature>
<dbReference type="PROSITE" id="PS52029">
    <property type="entry name" value="LD_TPASE"/>
    <property type="match status" value="1"/>
</dbReference>
<accession>A0A286HMP4</accession>
<dbReference type="GO" id="GO:0016740">
    <property type="term" value="F:transferase activity"/>
    <property type="evidence" value="ECO:0007669"/>
    <property type="project" value="UniProtKB-KW"/>
</dbReference>
<reference evidence="11" key="1">
    <citation type="submission" date="2017-08" db="EMBL/GenBank/DDBJ databases">
        <authorList>
            <person name="Varghese N."/>
            <person name="Submissions S."/>
        </authorList>
    </citation>
    <scope>NUCLEOTIDE SEQUENCE [LARGE SCALE GENOMIC DNA]</scope>
    <source>
        <strain evidence="11">KCTC 23107</strain>
    </source>
</reference>
<evidence type="ECO:0000256" key="2">
    <source>
        <dbReference type="ARBA" id="ARBA00005992"/>
    </source>
</evidence>
<dbReference type="Proteomes" id="UP000219465">
    <property type="component" value="Unassembled WGS sequence"/>
</dbReference>
<dbReference type="AlphaFoldDB" id="A0A286HMP4"/>
<dbReference type="GO" id="GO:0005576">
    <property type="term" value="C:extracellular region"/>
    <property type="evidence" value="ECO:0007669"/>
    <property type="project" value="TreeGrafter"/>
</dbReference>
<dbReference type="GO" id="GO:0071555">
    <property type="term" value="P:cell wall organization"/>
    <property type="evidence" value="ECO:0007669"/>
    <property type="project" value="UniProtKB-UniRule"/>
</dbReference>
<dbReference type="GO" id="GO:0008360">
    <property type="term" value="P:regulation of cell shape"/>
    <property type="evidence" value="ECO:0007669"/>
    <property type="project" value="UniProtKB-UniRule"/>
</dbReference>
<evidence type="ECO:0000313" key="11">
    <source>
        <dbReference type="Proteomes" id="UP000219465"/>
    </source>
</evidence>
<dbReference type="OrthoDB" id="9787225at2"/>
<sequence>MHMKTTFRLRHTAALLAALLITATPVSSVTALADQYRGQRMVIVDTNGQLMREIPEAGSVRIVVDNRGRRLLLDNWDQVIGLEIPAWQYQGQSSIIEPGEGPMMDPYGFPEAPPPPRQQVSRDPFSEAPRARIERRDLNPTTGTVPTRPKIIEVPAAEEPAAPKQQAQPAVKTPMLTKAQVTALQVYLDRNGMSPGVIDGRMGSNVNKALDAWYEATGERIDPADTDLILARLAADGGLAFSTYTITAEDAAGPFVASIPADYAEKAKLERMSYTSTLEMLAERFHMDEAYLKELNPEADFSLPGVQIKVVATGREKSGKVARIVADKGKKQVRAYDAAGKLLAAYPATIGSTDTPSPSGEVTIERIAPNPGYTYNPKINFKQGNNDKILQVPPGPNGPVGSMWMALSKPTYGIHGTPEPSTIGKTQSYGCVRLTNWDAGELAAMVKPGVTVSFIE</sequence>
<evidence type="ECO:0000256" key="5">
    <source>
        <dbReference type="ARBA" id="ARBA00022984"/>
    </source>
</evidence>